<dbReference type="FunFam" id="3.90.850.10:FF:000002">
    <property type="entry name" value="2-hydroxyhepta-2,4-diene-1,7-dioate isomerase"/>
    <property type="match status" value="1"/>
</dbReference>
<keyword evidence="5" id="KW-1185">Reference proteome</keyword>
<comment type="similarity">
    <text evidence="1">Belongs to the FAH family.</text>
</comment>
<dbReference type="PANTHER" id="PTHR11820">
    <property type="entry name" value="ACYLPYRUVASE"/>
    <property type="match status" value="1"/>
</dbReference>
<dbReference type="GO" id="GO:0046872">
    <property type="term" value="F:metal ion binding"/>
    <property type="evidence" value="ECO:0007669"/>
    <property type="project" value="UniProtKB-KW"/>
</dbReference>
<dbReference type="GO" id="GO:0006107">
    <property type="term" value="P:oxaloacetate metabolic process"/>
    <property type="evidence" value="ECO:0007669"/>
    <property type="project" value="UniProtKB-ARBA"/>
</dbReference>
<dbReference type="GO" id="GO:0018773">
    <property type="term" value="F:acetylpyruvate hydrolase activity"/>
    <property type="evidence" value="ECO:0007669"/>
    <property type="project" value="TreeGrafter"/>
</dbReference>
<evidence type="ECO:0000313" key="4">
    <source>
        <dbReference type="EMBL" id="KJA29673.1"/>
    </source>
</evidence>
<feature type="domain" description="Fumarylacetoacetase-like C-terminal" evidence="3">
    <location>
        <begin position="82"/>
        <end position="292"/>
    </location>
</feature>
<protein>
    <recommendedName>
        <fullName evidence="3">Fumarylacetoacetase-like C-terminal domain-containing protein</fullName>
    </recommendedName>
</protein>
<dbReference type="PANTHER" id="PTHR11820:SF7">
    <property type="entry name" value="ACYLPYRUVASE FAHD1, MITOCHONDRIAL"/>
    <property type="match status" value="1"/>
</dbReference>
<dbReference type="EMBL" id="KN817518">
    <property type="protein sequence ID" value="KJA29673.1"/>
    <property type="molecule type" value="Genomic_DNA"/>
</dbReference>
<dbReference type="Pfam" id="PF01557">
    <property type="entry name" value="FAA_hydrolase"/>
    <property type="match status" value="1"/>
</dbReference>
<evidence type="ECO:0000313" key="5">
    <source>
        <dbReference type="Proteomes" id="UP000054270"/>
    </source>
</evidence>
<proteinExistence type="inferred from homology"/>
<reference evidence="5" key="1">
    <citation type="submission" date="2014-04" db="EMBL/GenBank/DDBJ databases">
        <title>Evolutionary Origins and Diversification of the Mycorrhizal Mutualists.</title>
        <authorList>
            <consortium name="DOE Joint Genome Institute"/>
            <consortium name="Mycorrhizal Genomics Consortium"/>
            <person name="Kohler A."/>
            <person name="Kuo A."/>
            <person name="Nagy L.G."/>
            <person name="Floudas D."/>
            <person name="Copeland A."/>
            <person name="Barry K.W."/>
            <person name="Cichocki N."/>
            <person name="Veneault-Fourrey C."/>
            <person name="LaButti K."/>
            <person name="Lindquist E.A."/>
            <person name="Lipzen A."/>
            <person name="Lundell T."/>
            <person name="Morin E."/>
            <person name="Murat C."/>
            <person name="Riley R."/>
            <person name="Ohm R."/>
            <person name="Sun H."/>
            <person name="Tunlid A."/>
            <person name="Henrissat B."/>
            <person name="Grigoriev I.V."/>
            <person name="Hibbett D.S."/>
            <person name="Martin F."/>
        </authorList>
    </citation>
    <scope>NUCLEOTIDE SEQUENCE [LARGE SCALE GENOMIC DNA]</scope>
    <source>
        <strain evidence="5">FD-334 SS-4</strain>
    </source>
</reference>
<dbReference type="Gene3D" id="3.90.850.10">
    <property type="entry name" value="Fumarylacetoacetase-like, C-terminal domain"/>
    <property type="match status" value="1"/>
</dbReference>
<dbReference type="InterPro" id="IPR036663">
    <property type="entry name" value="Fumarylacetoacetase_C_sf"/>
</dbReference>
<dbReference type="AlphaFoldDB" id="A0A0D2MZW0"/>
<dbReference type="OrthoDB" id="411064at2759"/>
<dbReference type="SUPFAM" id="SSF56529">
    <property type="entry name" value="FAH"/>
    <property type="match status" value="1"/>
</dbReference>
<dbReference type="STRING" id="945553.A0A0D2MZW0"/>
<evidence type="ECO:0000256" key="2">
    <source>
        <dbReference type="ARBA" id="ARBA00022723"/>
    </source>
</evidence>
<dbReference type="OMA" id="AFGPWMT"/>
<accession>A0A0D2MZW0</accession>
<organism evidence="4 5">
    <name type="scientific">Hypholoma sublateritium (strain FD-334 SS-4)</name>
    <dbReference type="NCBI Taxonomy" id="945553"/>
    <lineage>
        <taxon>Eukaryota</taxon>
        <taxon>Fungi</taxon>
        <taxon>Dikarya</taxon>
        <taxon>Basidiomycota</taxon>
        <taxon>Agaricomycotina</taxon>
        <taxon>Agaricomycetes</taxon>
        <taxon>Agaricomycetidae</taxon>
        <taxon>Agaricales</taxon>
        <taxon>Agaricineae</taxon>
        <taxon>Strophariaceae</taxon>
        <taxon>Hypholoma</taxon>
    </lineage>
</organism>
<evidence type="ECO:0000259" key="3">
    <source>
        <dbReference type="Pfam" id="PF01557"/>
    </source>
</evidence>
<gene>
    <name evidence="4" type="ORF">HYPSUDRAFT_31636</name>
</gene>
<name>A0A0D2MZW0_HYPSF</name>
<evidence type="ECO:0000256" key="1">
    <source>
        <dbReference type="ARBA" id="ARBA00010211"/>
    </source>
</evidence>
<dbReference type="Proteomes" id="UP000054270">
    <property type="component" value="Unassembled WGS sequence"/>
</dbReference>
<sequence>MSPIRTQWTRLIRFVATETARVHIGQPVDAGLDIGLAAANGAPIKAFEIIGSALDPAAQVSSTVLTVDKLLAPLANDEIKVVRCLGLNYSDHAAEAKMAKPAFPILFYKPVTSLIGPLATVVIPRVAQPPKEYLPDYEVELVIVIGKAAKDVSEAKALDYVLGYTGANDVSFRKHQLAVSQWGFSKSYDNTNPLGPCLVSNNIITDPQQILLKTVLNGVTVQDGTTAEQIFNVRQTVSFLSQGTTLEPGTIILTGTPKGVGFVKNPPVYLKDGDKMSVWLGNGIGTLVNDVQEEHAVGYKAKL</sequence>
<dbReference type="InterPro" id="IPR011234">
    <property type="entry name" value="Fumarylacetoacetase-like_C"/>
</dbReference>
<dbReference type="GO" id="GO:0050163">
    <property type="term" value="F:oxaloacetate tautomerase activity"/>
    <property type="evidence" value="ECO:0007669"/>
    <property type="project" value="UniProtKB-ARBA"/>
</dbReference>
<keyword evidence="2" id="KW-0479">Metal-binding</keyword>